<protein>
    <recommendedName>
        <fullName evidence="1">ATPase BadF/BadG/BcrA/BcrD type domain-containing protein</fullName>
    </recommendedName>
</protein>
<evidence type="ECO:0000313" key="2">
    <source>
        <dbReference type="EMBL" id="QBR87891.1"/>
    </source>
</evidence>
<reference evidence="2 3" key="1">
    <citation type="submission" date="2019-03" db="EMBL/GenBank/DDBJ databases">
        <authorList>
            <person name="Dong K."/>
        </authorList>
    </citation>
    <scope>NUCLEOTIDE SEQUENCE [LARGE SCALE GENOMIC DNA]</scope>
    <source>
        <strain evidence="3">dk512</strain>
    </source>
</reference>
<dbReference type="EMBL" id="CP038266">
    <property type="protein sequence ID" value="QBR87891.1"/>
    <property type="molecule type" value="Genomic_DNA"/>
</dbReference>
<organism evidence="2 3">
    <name type="scientific">Microbacterium wangchenii</name>
    <dbReference type="NCBI Taxonomy" id="2541726"/>
    <lineage>
        <taxon>Bacteria</taxon>
        <taxon>Bacillati</taxon>
        <taxon>Actinomycetota</taxon>
        <taxon>Actinomycetes</taxon>
        <taxon>Micrococcales</taxon>
        <taxon>Microbacteriaceae</taxon>
        <taxon>Microbacterium</taxon>
    </lineage>
</organism>
<dbReference type="Proteomes" id="UP000295748">
    <property type="component" value="Chromosome"/>
</dbReference>
<evidence type="ECO:0000313" key="3">
    <source>
        <dbReference type="Proteomes" id="UP000295748"/>
    </source>
</evidence>
<dbReference type="Gene3D" id="3.30.420.40">
    <property type="match status" value="2"/>
</dbReference>
<name>A0ABX5SRR0_9MICO</name>
<dbReference type="SUPFAM" id="SSF53067">
    <property type="entry name" value="Actin-like ATPase domain"/>
    <property type="match status" value="2"/>
</dbReference>
<feature type="domain" description="ATPase BadF/BadG/BcrA/BcrD type" evidence="1">
    <location>
        <begin position="24"/>
        <end position="293"/>
    </location>
</feature>
<dbReference type="CDD" id="cd24007">
    <property type="entry name" value="ASKHA_NBD_eukNAGK-like"/>
    <property type="match status" value="1"/>
</dbReference>
<dbReference type="InterPro" id="IPR002731">
    <property type="entry name" value="ATPase_BadF"/>
</dbReference>
<dbReference type="PANTHER" id="PTHR43190:SF3">
    <property type="entry name" value="N-ACETYL-D-GLUCOSAMINE KINASE"/>
    <property type="match status" value="1"/>
</dbReference>
<dbReference type="Pfam" id="PF01869">
    <property type="entry name" value="BcrAD_BadFG"/>
    <property type="match status" value="1"/>
</dbReference>
<proteinExistence type="predicted"/>
<evidence type="ECO:0000259" key="1">
    <source>
        <dbReference type="Pfam" id="PF01869"/>
    </source>
</evidence>
<accession>A0ABX5SRR0</accession>
<gene>
    <name evidence="2" type="ORF">E4K62_03790</name>
</gene>
<dbReference type="PANTHER" id="PTHR43190">
    <property type="entry name" value="N-ACETYL-D-GLUCOSAMINE KINASE"/>
    <property type="match status" value="1"/>
</dbReference>
<dbReference type="InterPro" id="IPR043129">
    <property type="entry name" value="ATPase_NBD"/>
</dbReference>
<dbReference type="InterPro" id="IPR052519">
    <property type="entry name" value="Euk-type_GlcNAc_Kinase"/>
</dbReference>
<keyword evidence="3" id="KW-1185">Reference proteome</keyword>
<sequence length="346" mass="35752">MCRQPLPPGGTRERIVTTRVWVAVDAGGSSTRCAVVTADGSCIGYARAGGANPISRGMPTAIAVIRQCIAAALEDADRPASTVHGVVVAMAGLGLATPLQQSVAESLRSDGIIADVHVESDAVAAFEAGTHRTSGYVLISGTGAAALRIEEGGVAATADGLGWLLGDVGSGFWIGQRVATAALEELDGRGPTTALTQKVLDHFGIDEDRRRQRDESRRLVSVTDLLVRVYGGPAISLAELARFAFDDVDDEASRGILAEAAAGLATTLSAVMAPSLPGPVVVTGGVLAGQPRLRRGVVDAMALRGHEVELERVPDGLAGAVTIGLRRAGVVIDASRHAHIRESLRR</sequence>